<protein>
    <recommendedName>
        <fullName evidence="8">Ribosome assembly protein 1</fullName>
    </recommendedName>
    <alternativeName>
        <fullName evidence="9">Elongation factor-like 1</fullName>
    </alternativeName>
</protein>
<dbReference type="SUPFAM" id="SSF54980">
    <property type="entry name" value="EF-G C-terminal domain-like"/>
    <property type="match status" value="2"/>
</dbReference>
<dbReference type="Pfam" id="PF00009">
    <property type="entry name" value="GTP_EFTU"/>
    <property type="match status" value="1"/>
</dbReference>
<dbReference type="Gene3D" id="3.30.70.240">
    <property type="match status" value="1"/>
</dbReference>
<evidence type="ECO:0000313" key="12">
    <source>
        <dbReference type="EMBL" id="AOW04139.1"/>
    </source>
</evidence>
<dbReference type="CDD" id="cd01681">
    <property type="entry name" value="aeEF2_snRNP_like_IV"/>
    <property type="match status" value="1"/>
</dbReference>
<dbReference type="Pfam" id="PF25118">
    <property type="entry name" value="EFL1"/>
    <property type="match status" value="1"/>
</dbReference>
<dbReference type="InterPro" id="IPR000795">
    <property type="entry name" value="T_Tr_GTP-bd_dom"/>
</dbReference>
<dbReference type="AlphaFoldDB" id="A0A1D8NET1"/>
<dbReference type="Gene3D" id="3.30.70.870">
    <property type="entry name" value="Elongation Factor G (Translational Gtpase), domain 3"/>
    <property type="match status" value="1"/>
</dbReference>
<dbReference type="CDD" id="cd16261">
    <property type="entry name" value="EF2_snRNP_III"/>
    <property type="match status" value="1"/>
</dbReference>
<evidence type="ECO:0000313" key="14">
    <source>
        <dbReference type="Proteomes" id="UP000182444"/>
    </source>
</evidence>
<evidence type="ECO:0000256" key="5">
    <source>
        <dbReference type="ARBA" id="ARBA00022801"/>
    </source>
</evidence>
<dbReference type="eggNOG" id="KOG0467">
    <property type="taxonomic scope" value="Eukaryota"/>
</dbReference>
<reference evidence="13 15" key="2">
    <citation type="submission" date="2018-07" db="EMBL/GenBank/DDBJ databases">
        <title>Draft Genome Assemblies for Five Robust Yarrowia lipolytica Strains Exhibiting High Lipid Production and Pentose Sugar Utilization and Sugar Alcohol Secretion from Undetoxified Lignocellulosic Biomass Hydrolysates.</title>
        <authorList>
            <consortium name="DOE Joint Genome Institute"/>
            <person name="Walker C."/>
            <person name="Ryu S."/>
            <person name="Na H."/>
            <person name="Zane M."/>
            <person name="LaButti K."/>
            <person name="Lipzen A."/>
            <person name="Haridas S."/>
            <person name="Barry K."/>
            <person name="Grigoriev I.V."/>
            <person name="Quarterman J."/>
            <person name="Slininger P."/>
            <person name="Dien B."/>
            <person name="Trinh C.T."/>
        </authorList>
    </citation>
    <scope>NUCLEOTIDE SEQUENCE [LARGE SCALE GENOMIC DNA]</scope>
    <source>
        <strain evidence="13 15">YB392</strain>
    </source>
</reference>
<evidence type="ECO:0000256" key="6">
    <source>
        <dbReference type="ARBA" id="ARBA00023134"/>
    </source>
</evidence>
<dbReference type="InterPro" id="IPR035647">
    <property type="entry name" value="EFG_III/V"/>
</dbReference>
<keyword evidence="3" id="KW-0690">Ribosome biogenesis</keyword>
<dbReference type="VEuPathDB" id="FungiDB:YALI1_D20118g"/>
<organism evidence="12 14">
    <name type="scientific">Yarrowia lipolytica</name>
    <name type="common">Candida lipolytica</name>
    <dbReference type="NCBI Taxonomy" id="4952"/>
    <lineage>
        <taxon>Eukaryota</taxon>
        <taxon>Fungi</taxon>
        <taxon>Dikarya</taxon>
        <taxon>Ascomycota</taxon>
        <taxon>Saccharomycotina</taxon>
        <taxon>Dipodascomycetes</taxon>
        <taxon>Dipodascales</taxon>
        <taxon>Dipodascales incertae sedis</taxon>
        <taxon>Yarrowia</taxon>
    </lineage>
</organism>
<dbReference type="VEuPathDB" id="FungiDB:YALI0_D16291g"/>
<dbReference type="OMA" id="FARCDIQ"/>
<dbReference type="InterPro" id="IPR041095">
    <property type="entry name" value="EFG_II"/>
</dbReference>
<evidence type="ECO:0000256" key="8">
    <source>
        <dbReference type="ARBA" id="ARBA00068031"/>
    </source>
</evidence>
<dbReference type="Gene3D" id="3.90.1430.10">
    <property type="entry name" value="Yeast translation eEF2 (G' domain)"/>
    <property type="match status" value="1"/>
</dbReference>
<dbReference type="SMART" id="SM00838">
    <property type="entry name" value="EFG_C"/>
    <property type="match status" value="1"/>
</dbReference>
<dbReference type="SUPFAM" id="SSF50447">
    <property type="entry name" value="Translation proteins"/>
    <property type="match status" value="1"/>
</dbReference>
<dbReference type="InterPro" id="IPR020568">
    <property type="entry name" value="Ribosomal_Su5_D2-typ_SF"/>
</dbReference>
<dbReference type="FunFam" id="3.30.70.240:FF:000006">
    <property type="entry name" value="Elongation factor like GTPase 1"/>
    <property type="match status" value="1"/>
</dbReference>
<dbReference type="CDD" id="cd04096">
    <property type="entry name" value="eEF2_snRNP_like_C"/>
    <property type="match status" value="1"/>
</dbReference>
<dbReference type="KEGG" id="yli:2911290"/>
<keyword evidence="6" id="KW-0342">GTP-binding</keyword>
<dbReference type="EMBL" id="KZ859100">
    <property type="protein sequence ID" value="RDW23224.1"/>
    <property type="molecule type" value="Genomic_DNA"/>
</dbReference>
<dbReference type="FunFam" id="3.90.1430.10:FF:000002">
    <property type="entry name" value="Elongation factor like GTPase 1"/>
    <property type="match status" value="1"/>
</dbReference>
<evidence type="ECO:0000256" key="3">
    <source>
        <dbReference type="ARBA" id="ARBA00022517"/>
    </source>
</evidence>
<evidence type="ECO:0000256" key="1">
    <source>
        <dbReference type="ARBA" id="ARBA00004496"/>
    </source>
</evidence>
<dbReference type="Pfam" id="PF00679">
    <property type="entry name" value="EFG_C"/>
    <property type="match status" value="1"/>
</dbReference>
<feature type="domain" description="Tr-type G" evidence="11">
    <location>
        <begin position="16"/>
        <end position="262"/>
    </location>
</feature>
<evidence type="ECO:0000313" key="15">
    <source>
        <dbReference type="Proteomes" id="UP000256601"/>
    </source>
</evidence>
<dbReference type="GO" id="GO:0005829">
    <property type="term" value="C:cytosol"/>
    <property type="evidence" value="ECO:0007669"/>
    <property type="project" value="TreeGrafter"/>
</dbReference>
<comment type="catalytic activity">
    <reaction evidence="7">
        <text>GTP + H2O = GDP + phosphate + H(+)</text>
        <dbReference type="Rhea" id="RHEA:19669"/>
        <dbReference type="ChEBI" id="CHEBI:15377"/>
        <dbReference type="ChEBI" id="CHEBI:15378"/>
        <dbReference type="ChEBI" id="CHEBI:37565"/>
        <dbReference type="ChEBI" id="CHEBI:43474"/>
        <dbReference type="ChEBI" id="CHEBI:58189"/>
    </reaction>
</comment>
<evidence type="ECO:0000256" key="4">
    <source>
        <dbReference type="ARBA" id="ARBA00022741"/>
    </source>
</evidence>
<dbReference type="FunFam" id="3.30.70.870:FF:000002">
    <property type="entry name" value="Translation elongation factor 2"/>
    <property type="match status" value="1"/>
</dbReference>
<dbReference type="FunFam" id="3.40.50.300:FF:000746">
    <property type="entry name" value="Ribosome assembly protein 1"/>
    <property type="match status" value="1"/>
</dbReference>
<comment type="subcellular location">
    <subcellularLocation>
        <location evidence="1">Cytoplasm</location>
    </subcellularLocation>
</comment>
<dbReference type="RefSeq" id="XP_502894.1">
    <property type="nucleotide sequence ID" value="XM_502894.1"/>
</dbReference>
<dbReference type="InterPro" id="IPR000640">
    <property type="entry name" value="EFG_V-like"/>
</dbReference>
<dbReference type="PANTHER" id="PTHR42908">
    <property type="entry name" value="TRANSLATION ELONGATION FACTOR-RELATED"/>
    <property type="match status" value="1"/>
</dbReference>
<dbReference type="InterPro" id="IPR005225">
    <property type="entry name" value="Small_GTP-bd"/>
</dbReference>
<dbReference type="InterPro" id="IPR027417">
    <property type="entry name" value="P-loop_NTPase"/>
</dbReference>
<dbReference type="NCBIfam" id="TIGR00231">
    <property type="entry name" value="small_GTP"/>
    <property type="match status" value="1"/>
</dbReference>
<proteinExistence type="predicted"/>
<dbReference type="InterPro" id="IPR014721">
    <property type="entry name" value="Ribsml_uS5_D2-typ_fold_subgr"/>
</dbReference>
<dbReference type="GO" id="GO:1990904">
    <property type="term" value="C:ribonucleoprotein complex"/>
    <property type="evidence" value="ECO:0007669"/>
    <property type="project" value="TreeGrafter"/>
</dbReference>
<dbReference type="PRINTS" id="PR00315">
    <property type="entry name" value="ELONGATNFCT"/>
</dbReference>
<dbReference type="InterPro" id="IPR056752">
    <property type="entry name" value="EFL1"/>
</dbReference>
<name>A0A1D8NET1_YARLL</name>
<keyword evidence="4" id="KW-0547">Nucleotide-binding</keyword>
<dbReference type="InterPro" id="IPR009000">
    <property type="entry name" value="Transl_B-barrel_sf"/>
</dbReference>
<dbReference type="EMBL" id="CP017556">
    <property type="protein sequence ID" value="AOW04139.1"/>
    <property type="molecule type" value="Genomic_DNA"/>
</dbReference>
<gene>
    <name evidence="13" type="ORF">B0I71DRAFT_136286</name>
    <name evidence="12" type="ORF">YALI1_D20118g</name>
</gene>
<dbReference type="SUPFAM" id="SSF54211">
    <property type="entry name" value="Ribosomal protein S5 domain 2-like"/>
    <property type="match status" value="1"/>
</dbReference>
<dbReference type="SUPFAM" id="SSF52540">
    <property type="entry name" value="P-loop containing nucleoside triphosphate hydrolases"/>
    <property type="match status" value="1"/>
</dbReference>
<evidence type="ECO:0000256" key="9">
    <source>
        <dbReference type="ARBA" id="ARBA00081809"/>
    </source>
</evidence>
<keyword evidence="5 13" id="KW-0378">Hydrolase</keyword>
<reference evidence="12 14" key="1">
    <citation type="journal article" date="2016" name="PLoS ONE">
        <title>Sequence Assembly of Yarrowia lipolytica Strain W29/CLIB89 Shows Transposable Element Diversity.</title>
        <authorList>
            <person name="Magnan C."/>
            <person name="Yu J."/>
            <person name="Chang I."/>
            <person name="Jahn E."/>
            <person name="Kanomata Y."/>
            <person name="Wu J."/>
            <person name="Zeller M."/>
            <person name="Oakes M."/>
            <person name="Baldi P."/>
            <person name="Sandmeyer S."/>
        </authorList>
    </citation>
    <scope>NUCLEOTIDE SEQUENCE [LARGE SCALE GENOMIC DNA]</scope>
    <source>
        <strain evidence="12">CLIB89</strain>
        <strain evidence="14">CLIB89(W29)</strain>
    </source>
</reference>
<dbReference type="GO" id="GO:0043022">
    <property type="term" value="F:ribosome binding"/>
    <property type="evidence" value="ECO:0007669"/>
    <property type="project" value="TreeGrafter"/>
</dbReference>
<accession>A0A1D8NET1</accession>
<dbReference type="GO" id="GO:0042256">
    <property type="term" value="P:cytosolic ribosome assembly"/>
    <property type="evidence" value="ECO:0007669"/>
    <property type="project" value="TreeGrafter"/>
</dbReference>
<keyword evidence="2" id="KW-0963">Cytoplasm</keyword>
<dbReference type="Gene3D" id="3.30.230.10">
    <property type="match status" value="1"/>
</dbReference>
<dbReference type="Pfam" id="PF14492">
    <property type="entry name" value="EFG_III"/>
    <property type="match status" value="1"/>
</dbReference>
<dbReference type="CDD" id="cd16268">
    <property type="entry name" value="EF2_II"/>
    <property type="match status" value="1"/>
</dbReference>
<dbReference type="Proteomes" id="UP000256601">
    <property type="component" value="Unassembled WGS sequence"/>
</dbReference>
<dbReference type="GO" id="GO:0003924">
    <property type="term" value="F:GTPase activity"/>
    <property type="evidence" value="ECO:0007669"/>
    <property type="project" value="InterPro"/>
</dbReference>
<evidence type="ECO:0000256" key="10">
    <source>
        <dbReference type="SAM" id="MobiDB-lite"/>
    </source>
</evidence>
<evidence type="ECO:0000259" key="11">
    <source>
        <dbReference type="PROSITE" id="PS51722"/>
    </source>
</evidence>
<sequence length="1018" mass="112457">MTLSPLQLRKLQSDPSSIRNICILAHVDHGKTSLSDCLLASNGIISQKMAGKLRYLDSRPDEQERGITMESSAISLHFRTFRRDPSSTEEPPKMVPKDFLINLVDSPGHIDFSSEVSTASRLCDGAVVLVDAVEGVCSQTVTVLRQAWMEQLKPILVINKIDRLVEELQLTPAEAFTHLKKLIEGVNVVLGGFYASNRMAADLEWRESGKTGTFEDEDDSELYFSPEKNNVIFASAIDGWGFTVAQFVAIYAAKLGMKRENLQKCLWGDFYFDPKTKSVITSKGLKGRNLKPLFVQLVLDNIWAVYHCTVIERDADKSARIIKALELKISPRDLNSKDARNLLTTIFQQWVPLSVSVLHSVVDKLPDPIVAQGKRMPAILKSVGYPDQEGNGENEETVSQGMLTCSTKAPLVAYISKVVSIPEADLPKNQKVMKSIDQLREQSRLAREKIENGQTDESSAAAEAAPKDEVDDLTAAYSSYDYEEDFDIGESNYVPPPPEVLIGFVRVYSGVIRTGQKATVLGPKYNPAEPSKHVLEVEITDLYLLMGRELVTIDHAPAGGIVGIGGLDGEFLKSGTLVSDQFRGPNLAAVEGSMTTPIVRVALEPEDPTQMSHLEEGLKLLNQSDPCVQVHLQDTGEHVISCAGELHLERCLKDLTERFAGIEIQASEPIVPYRESIVAHQVAPGGEPAPMRDAELGRGVVTLELEEEGHVDLKMHVTPLPQAVVTFLIFNRVSVAALAGVKSAEEETEDSSVNQNILNKEDFQTKLAEILEEEKCTFTVDQIVAFGPKRVGSNILIDNSESGLLRRFFGATSDISFHQDSILTGFQLATQSGPLCNEPMQGVAVYLDLIDDPNDELAGKLISPFQKAIYTAFLDWSPRLMLATYSCEIQASTEVLGKVYSVVTRRKGKIVSEEMKEGTPFFTISATIPVVEAFGFAEEIRKRTSGAAQPQLIFAGYETFDMDPFWVPTTEEELEELGETADRENVARRYVDNVRARKGLYVEKKLVDGANRQRNLKK</sequence>
<dbReference type="PROSITE" id="PS51722">
    <property type="entry name" value="G_TR_2"/>
    <property type="match status" value="1"/>
</dbReference>
<dbReference type="GeneID" id="2911290"/>
<dbReference type="Gene3D" id="2.40.30.10">
    <property type="entry name" value="Translation factors"/>
    <property type="match status" value="1"/>
</dbReference>
<evidence type="ECO:0000256" key="2">
    <source>
        <dbReference type="ARBA" id="ARBA00022490"/>
    </source>
</evidence>
<evidence type="ECO:0000313" key="13">
    <source>
        <dbReference type="EMBL" id="RDW23224.1"/>
    </source>
</evidence>
<dbReference type="Gene3D" id="3.40.50.300">
    <property type="entry name" value="P-loop containing nucleotide triphosphate hydrolases"/>
    <property type="match status" value="1"/>
</dbReference>
<dbReference type="Proteomes" id="UP000182444">
    <property type="component" value="Chromosome 1D"/>
</dbReference>
<dbReference type="OrthoDB" id="364892at2759"/>
<dbReference type="PANTHER" id="PTHR42908:SF3">
    <property type="entry name" value="ELONGATION FACTOR-LIKE GTPASE 1"/>
    <property type="match status" value="1"/>
</dbReference>
<feature type="region of interest" description="Disordered" evidence="10">
    <location>
        <begin position="448"/>
        <end position="469"/>
    </location>
</feature>
<dbReference type="GO" id="GO:0005525">
    <property type="term" value="F:GTP binding"/>
    <property type="evidence" value="ECO:0007669"/>
    <property type="project" value="UniProtKB-KW"/>
</dbReference>
<evidence type="ECO:0000256" key="7">
    <source>
        <dbReference type="ARBA" id="ARBA00048548"/>
    </source>
</evidence>
<dbReference type="CDD" id="cd01885">
    <property type="entry name" value="EF2"/>
    <property type="match status" value="1"/>
</dbReference>